<feature type="region of interest" description="Disordered" evidence="4">
    <location>
        <begin position="1"/>
        <end position="22"/>
    </location>
</feature>
<evidence type="ECO:0000256" key="3">
    <source>
        <dbReference type="ARBA" id="ARBA00030688"/>
    </source>
</evidence>
<dbReference type="InterPro" id="IPR039249">
    <property type="entry name" value="GPATCH11"/>
</dbReference>
<protein>
    <recommendedName>
        <fullName evidence="2">G patch domain-containing protein 11</fullName>
    </recommendedName>
    <alternativeName>
        <fullName evidence="3">Coiled-coil domain-containing protein 75</fullName>
    </alternativeName>
</protein>
<dbReference type="GO" id="GO:0003676">
    <property type="term" value="F:nucleic acid binding"/>
    <property type="evidence" value="ECO:0007669"/>
    <property type="project" value="InterPro"/>
</dbReference>
<dbReference type="PANTHER" id="PTHR21032">
    <property type="entry name" value="G PATCH DOMAIN-CONTAINING PROTEIN 11"/>
    <property type="match status" value="1"/>
</dbReference>
<dbReference type="EnsemblMetazoa" id="XM_776084">
    <property type="protein sequence ID" value="XP_781177"/>
    <property type="gene ID" value="LOC575698"/>
</dbReference>
<feature type="compositionally biased region" description="Acidic residues" evidence="4">
    <location>
        <begin position="198"/>
        <end position="220"/>
    </location>
</feature>
<dbReference type="GO" id="GO:0000776">
    <property type="term" value="C:kinetochore"/>
    <property type="evidence" value="ECO:0000318"/>
    <property type="project" value="GO_Central"/>
</dbReference>
<evidence type="ECO:0000313" key="7">
    <source>
        <dbReference type="Proteomes" id="UP000007110"/>
    </source>
</evidence>
<dbReference type="OrthoDB" id="786951at2759"/>
<evidence type="ECO:0000313" key="6">
    <source>
        <dbReference type="EnsemblMetazoa" id="XP_781177"/>
    </source>
</evidence>
<dbReference type="OMA" id="DYMNMVI"/>
<sequence length="275" mass="31811">MAEGEEDDYMSDSFLVESKETKPRQLAWGKTARLNKMHAKIKATTEKNKSKFIPMKVREEEQRQKGLNSAISTQSKGFAMLQKMGYKQGTGLGKTGSGRAEPVGIEIKTGRGGLGQEKELKRKQEEMAKMREVMAHKRAKMAVHRKGNFLQQMSERFSEKEVQKDLYNSQKACAHLDHVQGLSEPEVIWYWPKKMLPEDEVENEEEEEEEEEKEEEEQEEEKEKEADELSNSDKLSELTQYLRTQHRYCVWCGTAFNDDKDLEENCPGNNADVHR</sequence>
<evidence type="ECO:0000259" key="5">
    <source>
        <dbReference type="PROSITE" id="PS50174"/>
    </source>
</evidence>
<dbReference type="PROSITE" id="PS50174">
    <property type="entry name" value="G_PATCH"/>
    <property type="match status" value="1"/>
</dbReference>
<keyword evidence="7" id="KW-1185">Reference proteome</keyword>
<organism evidence="6 7">
    <name type="scientific">Strongylocentrotus purpuratus</name>
    <name type="common">Purple sea urchin</name>
    <dbReference type="NCBI Taxonomy" id="7668"/>
    <lineage>
        <taxon>Eukaryota</taxon>
        <taxon>Metazoa</taxon>
        <taxon>Echinodermata</taxon>
        <taxon>Eleutherozoa</taxon>
        <taxon>Echinozoa</taxon>
        <taxon>Echinoidea</taxon>
        <taxon>Euechinoidea</taxon>
        <taxon>Echinacea</taxon>
        <taxon>Camarodonta</taxon>
        <taxon>Echinidea</taxon>
        <taxon>Strongylocentrotidae</taxon>
        <taxon>Strongylocentrotus</taxon>
    </lineage>
</organism>
<name>A0A7M7RAB3_STRPU</name>
<dbReference type="RefSeq" id="XP_781177.3">
    <property type="nucleotide sequence ID" value="XM_776084.4"/>
</dbReference>
<feature type="domain" description="G-patch" evidence="5">
    <location>
        <begin position="73"/>
        <end position="119"/>
    </location>
</feature>
<dbReference type="Pfam" id="PF01585">
    <property type="entry name" value="G-patch"/>
    <property type="match status" value="1"/>
</dbReference>
<evidence type="ECO:0000256" key="1">
    <source>
        <dbReference type="ARBA" id="ARBA00007140"/>
    </source>
</evidence>
<feature type="region of interest" description="Disordered" evidence="4">
    <location>
        <begin position="194"/>
        <end position="236"/>
    </location>
</feature>
<evidence type="ECO:0000256" key="2">
    <source>
        <dbReference type="ARBA" id="ARBA00021978"/>
    </source>
</evidence>
<dbReference type="InterPro" id="IPR000467">
    <property type="entry name" value="G_patch_dom"/>
</dbReference>
<dbReference type="GeneID" id="575698"/>
<comment type="similarity">
    <text evidence="1">Belongs to the GPATCH11 family.</text>
</comment>
<dbReference type="SMART" id="SM00443">
    <property type="entry name" value="G_patch"/>
    <property type="match status" value="1"/>
</dbReference>
<dbReference type="InterPro" id="IPR025239">
    <property type="entry name" value="DUF4187"/>
</dbReference>
<dbReference type="CTD" id="253635"/>
<accession>A0A7M7RAB3</accession>
<feature type="region of interest" description="Disordered" evidence="4">
    <location>
        <begin position="90"/>
        <end position="119"/>
    </location>
</feature>
<dbReference type="Proteomes" id="UP000007110">
    <property type="component" value="Unassembled WGS sequence"/>
</dbReference>
<dbReference type="SMART" id="SM01173">
    <property type="entry name" value="DUF4187"/>
    <property type="match status" value="1"/>
</dbReference>
<proteinExistence type="inferred from homology"/>
<dbReference type="FunCoup" id="A0A7M7RAB3">
    <property type="interactions" value="1327"/>
</dbReference>
<evidence type="ECO:0000256" key="4">
    <source>
        <dbReference type="SAM" id="MobiDB-lite"/>
    </source>
</evidence>
<reference evidence="6" key="2">
    <citation type="submission" date="2021-01" db="UniProtKB">
        <authorList>
            <consortium name="EnsemblMetazoa"/>
        </authorList>
    </citation>
    <scope>IDENTIFICATION</scope>
</reference>
<dbReference type="InParanoid" id="A0A7M7RAB3"/>
<dbReference type="KEGG" id="spu:575698"/>
<dbReference type="PANTHER" id="PTHR21032:SF0">
    <property type="entry name" value="G PATCH DOMAIN-CONTAINING PROTEIN 11"/>
    <property type="match status" value="1"/>
</dbReference>
<dbReference type="Pfam" id="PF13821">
    <property type="entry name" value="DUF4187"/>
    <property type="match status" value="1"/>
</dbReference>
<dbReference type="AlphaFoldDB" id="A0A7M7RAB3"/>
<reference evidence="7" key="1">
    <citation type="submission" date="2015-02" db="EMBL/GenBank/DDBJ databases">
        <title>Genome sequencing for Strongylocentrotus purpuratus.</title>
        <authorList>
            <person name="Murali S."/>
            <person name="Liu Y."/>
            <person name="Vee V."/>
            <person name="English A."/>
            <person name="Wang M."/>
            <person name="Skinner E."/>
            <person name="Han Y."/>
            <person name="Muzny D.M."/>
            <person name="Worley K.C."/>
            <person name="Gibbs R.A."/>
        </authorList>
    </citation>
    <scope>NUCLEOTIDE SEQUENCE</scope>
</reference>
<feature type="compositionally biased region" description="Acidic residues" evidence="4">
    <location>
        <begin position="1"/>
        <end position="10"/>
    </location>
</feature>